<organism evidence="1 2">
    <name type="scientific">Panagrolaimus sp. ES5</name>
    <dbReference type="NCBI Taxonomy" id="591445"/>
    <lineage>
        <taxon>Eukaryota</taxon>
        <taxon>Metazoa</taxon>
        <taxon>Ecdysozoa</taxon>
        <taxon>Nematoda</taxon>
        <taxon>Chromadorea</taxon>
        <taxon>Rhabditida</taxon>
        <taxon>Tylenchina</taxon>
        <taxon>Panagrolaimomorpha</taxon>
        <taxon>Panagrolaimoidea</taxon>
        <taxon>Panagrolaimidae</taxon>
        <taxon>Panagrolaimus</taxon>
    </lineage>
</organism>
<name>A0AC34FCZ0_9BILA</name>
<evidence type="ECO:0000313" key="1">
    <source>
        <dbReference type="Proteomes" id="UP000887579"/>
    </source>
</evidence>
<dbReference type="Proteomes" id="UP000887579">
    <property type="component" value="Unplaced"/>
</dbReference>
<reference evidence="2" key="1">
    <citation type="submission" date="2022-11" db="UniProtKB">
        <authorList>
            <consortium name="WormBaseParasite"/>
        </authorList>
    </citation>
    <scope>IDENTIFICATION</scope>
</reference>
<accession>A0AC34FCZ0</accession>
<dbReference type="WBParaSite" id="ES5_v2.g15014.t1">
    <property type="protein sequence ID" value="ES5_v2.g15014.t1"/>
    <property type="gene ID" value="ES5_v2.g15014"/>
</dbReference>
<evidence type="ECO:0000313" key="2">
    <source>
        <dbReference type="WBParaSite" id="ES5_v2.g15014.t1"/>
    </source>
</evidence>
<sequence>MKFLEYITTKIDVFLNTSTLTPYRVLTRCKRNEIEELLLNLYLKAPPGRLTEYVWNHFENTDSTKSELVKLSMLLASIGEEVDKNRELIVDEKRSDEVLPMFEKRKSQPVYESTNESIPKHDAAAEIDNNSYVTDQKIEPSEFEDNDGYPIPELTILSSSTSGVTHSTHRFAPYRRTRRSLINFLPESSAPIQASSSSSPMMVIVPKSSSSNANIHENYINEESTPKKDIQHFQPQYSSISKVTSFDEENDYMEEEEDDDTFHEAPTSSRKINVQKSVNRYPPRKPRRKCAVVGGLYNIMNGYHTTIRRIKEKLEKPGLSFVQIEKHQDELSEVKNNLQKGILQRTLNNKAKKHFSPTMYQRILDGFVTYEAAMEFINNENPDTRAIMQIVLNETVANNSVFWTNAISSRIKWYKSFLDLKKYRAFENERVRC</sequence>
<protein>
    <submittedName>
        <fullName evidence="2">Uncharacterized protein</fullName>
    </submittedName>
</protein>
<proteinExistence type="predicted"/>